<reference evidence="2" key="1">
    <citation type="submission" date="2020-06" db="EMBL/GenBank/DDBJ databases">
        <authorList>
            <person name="Dong N."/>
        </authorList>
    </citation>
    <scope>NUCLEOTIDE SEQUENCE</scope>
    <source>
        <strain evidence="2">210</strain>
    </source>
</reference>
<comment type="caution">
    <text evidence="2">The sequence shown here is derived from an EMBL/GenBank/DDBJ whole genome shotgun (WGS) entry which is preliminary data.</text>
</comment>
<evidence type="ECO:0000256" key="1">
    <source>
        <dbReference type="SAM" id="Phobius"/>
    </source>
</evidence>
<evidence type="ECO:0000313" key="2">
    <source>
        <dbReference type="EMBL" id="MDM1552566.1"/>
    </source>
</evidence>
<keyword evidence="1" id="KW-0812">Transmembrane</keyword>
<evidence type="ECO:0000313" key="3">
    <source>
        <dbReference type="Proteomes" id="UP001173578"/>
    </source>
</evidence>
<feature type="transmembrane region" description="Helical" evidence="1">
    <location>
        <begin position="87"/>
        <end position="108"/>
    </location>
</feature>
<proteinExistence type="predicted"/>
<organism evidence="2 3">
    <name type="scientific">Empedobacter falsenii</name>
    <dbReference type="NCBI Taxonomy" id="343874"/>
    <lineage>
        <taxon>Bacteria</taxon>
        <taxon>Pseudomonadati</taxon>
        <taxon>Bacteroidota</taxon>
        <taxon>Flavobacteriia</taxon>
        <taxon>Flavobacteriales</taxon>
        <taxon>Weeksellaceae</taxon>
        <taxon>Empedobacter</taxon>
    </lineage>
</organism>
<name>A0AAW7DKP5_9FLAO</name>
<keyword evidence="1" id="KW-1133">Transmembrane helix</keyword>
<gene>
    <name evidence="2" type="ORF">HX095_15265</name>
</gene>
<sequence length="203" mass="24079">MGRKNKKSKKEDIAKNTIRKEFVSTKTSNLISILLFVIAFVFYKKDELILFNVGWWYYIVLFIFSLIFVFLILNIPILKRKLVETGYWKDIVLISIYYSIFLSISFYYGSKYIVNDLAKDLITKEHCEILEVKKGRYRRGGDYYNLKVNFRGKEETIDLNNNLYQQLEKVSLTKNHAIIKVRPSIFNIYVVENVLIESKNLLK</sequence>
<keyword evidence="1" id="KW-0472">Membrane</keyword>
<feature type="transmembrane region" description="Helical" evidence="1">
    <location>
        <begin position="55"/>
        <end position="75"/>
    </location>
</feature>
<protein>
    <submittedName>
        <fullName evidence="2">Uncharacterized protein</fullName>
    </submittedName>
</protein>
<feature type="transmembrane region" description="Helical" evidence="1">
    <location>
        <begin position="21"/>
        <end position="43"/>
    </location>
</feature>
<dbReference type="EMBL" id="JACALR010000007">
    <property type="protein sequence ID" value="MDM1552566.1"/>
    <property type="molecule type" value="Genomic_DNA"/>
</dbReference>
<accession>A0AAW7DKP5</accession>
<dbReference type="AlphaFoldDB" id="A0AAW7DKP5"/>
<reference evidence="2" key="2">
    <citation type="journal article" date="2022" name="Sci. Total Environ.">
        <title>Prevalence, transmission, and molecular epidemiology of tet(X)-positive bacteria among humans, animals, and environmental niches in China: An epidemiological, and genomic-based study.</title>
        <authorList>
            <person name="Dong N."/>
            <person name="Zeng Y."/>
            <person name="Cai C."/>
            <person name="Sun C."/>
            <person name="Lu J."/>
            <person name="Liu C."/>
            <person name="Zhou H."/>
            <person name="Sun Q."/>
            <person name="Shu L."/>
            <person name="Wang H."/>
            <person name="Wang Y."/>
            <person name="Wang S."/>
            <person name="Wu C."/>
            <person name="Chan E.W."/>
            <person name="Chen G."/>
            <person name="Shen Z."/>
            <person name="Chen S."/>
            <person name="Zhang R."/>
        </authorList>
    </citation>
    <scope>NUCLEOTIDE SEQUENCE</scope>
    <source>
        <strain evidence="2">210</strain>
    </source>
</reference>
<dbReference type="Proteomes" id="UP001173578">
    <property type="component" value="Unassembled WGS sequence"/>
</dbReference>
<dbReference type="RefSeq" id="WP_286486982.1">
    <property type="nucleotide sequence ID" value="NZ_JACALR010000007.1"/>
</dbReference>